<feature type="transmembrane region" description="Helical" evidence="1">
    <location>
        <begin position="182"/>
        <end position="202"/>
    </location>
</feature>
<keyword evidence="1" id="KW-1133">Transmembrane helix</keyword>
<proteinExistence type="predicted"/>
<accession>A0A1G6CD55</accession>
<keyword evidence="1" id="KW-0812">Transmembrane</keyword>
<keyword evidence="3" id="KW-1185">Reference proteome</keyword>
<feature type="transmembrane region" description="Helical" evidence="1">
    <location>
        <begin position="7"/>
        <end position="27"/>
    </location>
</feature>
<evidence type="ECO:0000256" key="1">
    <source>
        <dbReference type="SAM" id="Phobius"/>
    </source>
</evidence>
<organism evidence="2 3">
    <name type="scientific">Streptococcus henryi</name>
    <dbReference type="NCBI Taxonomy" id="439219"/>
    <lineage>
        <taxon>Bacteria</taxon>
        <taxon>Bacillati</taxon>
        <taxon>Bacillota</taxon>
        <taxon>Bacilli</taxon>
        <taxon>Lactobacillales</taxon>
        <taxon>Streptococcaceae</taxon>
        <taxon>Streptococcus</taxon>
    </lineage>
</organism>
<evidence type="ECO:0000313" key="3">
    <source>
        <dbReference type="Proteomes" id="UP000182508"/>
    </source>
</evidence>
<keyword evidence="1" id="KW-0472">Membrane</keyword>
<feature type="transmembrane region" description="Helical" evidence="1">
    <location>
        <begin position="127"/>
        <end position="145"/>
    </location>
</feature>
<feature type="transmembrane region" description="Helical" evidence="1">
    <location>
        <begin position="64"/>
        <end position="84"/>
    </location>
</feature>
<name>A0A1G6CD55_9STRE</name>
<dbReference type="AlphaFoldDB" id="A0A1G6CD55"/>
<sequence length="234" mass="26231">MLAWKKSLLSAILLNLIHIPLLFIFSGGNGMGLLIYLVLILPLVSFWSGLILCHRKGPLPTFPVLYGIIFYLICYLFFLVLELMSYGYQASDWVSFLPYFLLALIPSLLGSVLGGLAHKNGWLKQPFLLPAICLATFLIGIFTSNAYPYDIMENAPLLLYLANSVIFALVGLLLGLLDSKGFLVPLLLGGYFLLFSTFQTAVLQLKLVIIYMILSYFFLFLGRFLKNSRADKTH</sequence>
<reference evidence="2 3" key="1">
    <citation type="submission" date="2016-10" db="EMBL/GenBank/DDBJ databases">
        <authorList>
            <person name="de Groot N.N."/>
        </authorList>
    </citation>
    <scope>NUCLEOTIDE SEQUENCE [LARGE SCALE GENOMIC DNA]</scope>
    <source>
        <strain evidence="2 3">A-4</strain>
    </source>
</reference>
<feature type="transmembrane region" description="Helical" evidence="1">
    <location>
        <begin position="208"/>
        <end position="225"/>
    </location>
</feature>
<protein>
    <submittedName>
        <fullName evidence="2">Uncharacterized protein</fullName>
    </submittedName>
</protein>
<feature type="transmembrane region" description="Helical" evidence="1">
    <location>
        <begin position="96"/>
        <end position="115"/>
    </location>
</feature>
<dbReference type="EMBL" id="FMXP01000020">
    <property type="protein sequence ID" value="SDB30815.1"/>
    <property type="molecule type" value="Genomic_DNA"/>
</dbReference>
<dbReference type="Proteomes" id="UP000182508">
    <property type="component" value="Unassembled WGS sequence"/>
</dbReference>
<dbReference type="RefSeq" id="WP_074486247.1">
    <property type="nucleotide sequence ID" value="NZ_FMXP01000020.1"/>
</dbReference>
<evidence type="ECO:0000313" key="2">
    <source>
        <dbReference type="EMBL" id="SDB30815.1"/>
    </source>
</evidence>
<feature type="transmembrane region" description="Helical" evidence="1">
    <location>
        <begin position="157"/>
        <end position="177"/>
    </location>
</feature>
<dbReference type="STRING" id="439219.SAMN02910293_01536"/>
<feature type="transmembrane region" description="Helical" evidence="1">
    <location>
        <begin position="33"/>
        <end position="52"/>
    </location>
</feature>
<gene>
    <name evidence="2" type="ORF">SAMN02910293_01536</name>
</gene>